<evidence type="ECO:0000313" key="2">
    <source>
        <dbReference type="Proteomes" id="UP001150924"/>
    </source>
</evidence>
<proteinExistence type="predicted"/>
<comment type="caution">
    <text evidence="1">The sequence shown here is derived from an EMBL/GenBank/DDBJ whole genome shotgun (WGS) entry which is preliminary data.</text>
</comment>
<dbReference type="EMBL" id="JAPNKE010000002">
    <property type="protein sequence ID" value="MCY1009585.1"/>
    <property type="molecule type" value="Genomic_DNA"/>
</dbReference>
<evidence type="ECO:0000313" key="1">
    <source>
        <dbReference type="EMBL" id="MCY1009585.1"/>
    </source>
</evidence>
<sequence>MVEVTGRVCVAVGDAGAAVKDAGASAFVTAGEAGASGGAEGEGVETWESDVRGEGTGCQAPMLEGLTPAIARNAVRVVSGTFKSKSSGPGGYRKARAPFM</sequence>
<keyword evidence="2" id="KW-1185">Reference proteome</keyword>
<dbReference type="AlphaFoldDB" id="A0A9X3EUM0"/>
<gene>
    <name evidence="1" type="ORF">OV079_29270</name>
</gene>
<dbReference type="RefSeq" id="WP_267772248.1">
    <property type="nucleotide sequence ID" value="NZ_JAPNKE010000002.1"/>
</dbReference>
<reference evidence="1" key="1">
    <citation type="submission" date="2022-11" db="EMBL/GenBank/DDBJ databases">
        <title>Minimal conservation of predation-associated metabolite biosynthetic gene clusters underscores biosynthetic potential of Myxococcota including descriptions for ten novel species: Archangium lansinium sp. nov., Myxococcus landrumus sp. nov., Nannocystis bai.</title>
        <authorList>
            <person name="Ahearne A."/>
            <person name="Stevens C."/>
            <person name="Phillips K."/>
        </authorList>
    </citation>
    <scope>NUCLEOTIDE SEQUENCE</scope>
    <source>
        <strain evidence="1">Na p29</strain>
    </source>
</reference>
<organism evidence="1 2">
    <name type="scientific">Nannocystis pusilla</name>
    <dbReference type="NCBI Taxonomy" id="889268"/>
    <lineage>
        <taxon>Bacteria</taxon>
        <taxon>Pseudomonadati</taxon>
        <taxon>Myxococcota</taxon>
        <taxon>Polyangia</taxon>
        <taxon>Nannocystales</taxon>
        <taxon>Nannocystaceae</taxon>
        <taxon>Nannocystis</taxon>
    </lineage>
</organism>
<dbReference type="Proteomes" id="UP001150924">
    <property type="component" value="Unassembled WGS sequence"/>
</dbReference>
<accession>A0A9X3EUM0</accession>
<protein>
    <submittedName>
        <fullName evidence="1">Uncharacterized protein</fullName>
    </submittedName>
</protein>
<name>A0A9X3EUM0_9BACT</name>